<evidence type="ECO:0000256" key="1">
    <source>
        <dbReference type="SAM" id="MobiDB-lite"/>
    </source>
</evidence>
<dbReference type="AlphaFoldDB" id="A0A8H4XLB9"/>
<keyword evidence="2" id="KW-0812">Transmembrane</keyword>
<evidence type="ECO:0000256" key="2">
    <source>
        <dbReference type="SAM" id="Phobius"/>
    </source>
</evidence>
<keyword evidence="2" id="KW-0472">Membrane</keyword>
<reference evidence="3" key="2">
    <citation type="submission" date="2020-05" db="EMBL/GenBank/DDBJ databases">
        <authorList>
            <person name="Kim H.-S."/>
            <person name="Proctor R.H."/>
            <person name="Brown D.W."/>
        </authorList>
    </citation>
    <scope>NUCLEOTIDE SEQUENCE</scope>
    <source>
        <strain evidence="3">NRRL 22465</strain>
    </source>
</reference>
<proteinExistence type="predicted"/>
<feature type="transmembrane region" description="Helical" evidence="2">
    <location>
        <begin position="25"/>
        <end position="45"/>
    </location>
</feature>
<dbReference type="EMBL" id="JABEYC010000322">
    <property type="protein sequence ID" value="KAF4979043.1"/>
    <property type="molecule type" value="Genomic_DNA"/>
</dbReference>
<reference evidence="3" key="1">
    <citation type="journal article" date="2020" name="BMC Genomics">
        <title>Correction to: Identification and distribution of gene clusters required for synthesis of sphingolipid metabolism inhibitors in diverse species of the filamentous fungus Fusarium.</title>
        <authorList>
            <person name="Kim H.S."/>
            <person name="Lohmar J.M."/>
            <person name="Busman M."/>
            <person name="Brown D.W."/>
            <person name="Naumann T.A."/>
            <person name="Divon H.H."/>
            <person name="Lysoe E."/>
            <person name="Uhlig S."/>
            <person name="Proctor R.H."/>
        </authorList>
    </citation>
    <scope>NUCLEOTIDE SEQUENCE</scope>
    <source>
        <strain evidence="3">NRRL 22465</strain>
    </source>
</reference>
<feature type="transmembrane region" description="Helical" evidence="2">
    <location>
        <begin position="51"/>
        <end position="77"/>
    </location>
</feature>
<evidence type="ECO:0000313" key="4">
    <source>
        <dbReference type="Proteomes" id="UP000635477"/>
    </source>
</evidence>
<feature type="transmembrane region" description="Helical" evidence="2">
    <location>
        <begin position="89"/>
        <end position="112"/>
    </location>
</feature>
<gene>
    <name evidence="3" type="ORF">FZEAL_4674</name>
</gene>
<accession>A0A8H4XLB9</accession>
<dbReference type="OrthoDB" id="5279542at2759"/>
<organism evidence="3 4">
    <name type="scientific">Fusarium zealandicum</name>
    <dbReference type="NCBI Taxonomy" id="1053134"/>
    <lineage>
        <taxon>Eukaryota</taxon>
        <taxon>Fungi</taxon>
        <taxon>Dikarya</taxon>
        <taxon>Ascomycota</taxon>
        <taxon>Pezizomycotina</taxon>
        <taxon>Sordariomycetes</taxon>
        <taxon>Hypocreomycetidae</taxon>
        <taxon>Hypocreales</taxon>
        <taxon>Nectriaceae</taxon>
        <taxon>Fusarium</taxon>
        <taxon>Fusarium staphyleae species complex</taxon>
    </lineage>
</organism>
<feature type="region of interest" description="Disordered" evidence="1">
    <location>
        <begin position="182"/>
        <end position="205"/>
    </location>
</feature>
<keyword evidence="4" id="KW-1185">Reference proteome</keyword>
<sequence>MAQLPTDEGPYVVSRPSTGKLWSRLSLRLLSIIFCIAAICFSAFYYSKWTIGALIMMGPPTVFAILWDSIDAICLCVRRGRYGVHPNACLIVDMLLFLGLGAMSGVIAFMISKLDDSGWYFAFFQDKAGKEYLHIVLGFGIIAAITHLAIFIVACFEIKGHRSPAPRIIYVSVNHVGPINQHPQVGAASTETPPAYSLSPQQSPQHHLQDQMPVFELGAMGSTRAGRKL</sequence>
<protein>
    <submittedName>
        <fullName evidence="3">Uncharacterized protein</fullName>
    </submittedName>
</protein>
<keyword evidence="2" id="KW-1133">Transmembrane helix</keyword>
<feature type="transmembrane region" description="Helical" evidence="2">
    <location>
        <begin position="132"/>
        <end position="156"/>
    </location>
</feature>
<evidence type="ECO:0000313" key="3">
    <source>
        <dbReference type="EMBL" id="KAF4979043.1"/>
    </source>
</evidence>
<comment type="caution">
    <text evidence="3">The sequence shown here is derived from an EMBL/GenBank/DDBJ whole genome shotgun (WGS) entry which is preliminary data.</text>
</comment>
<name>A0A8H4XLB9_9HYPO</name>
<dbReference type="Proteomes" id="UP000635477">
    <property type="component" value="Unassembled WGS sequence"/>
</dbReference>